<feature type="domain" description="SH3b" evidence="3">
    <location>
        <begin position="23"/>
        <end position="87"/>
    </location>
</feature>
<reference evidence="5" key="1">
    <citation type="submission" date="2016-01" db="EMBL/GenBank/DDBJ databases">
        <authorList>
            <person name="Regsiter A."/>
            <person name="william w."/>
        </authorList>
    </citation>
    <scope>NUCLEOTIDE SEQUENCE [LARGE SCALE GENOMIC DNA]</scope>
    <source>
        <strain evidence="5">CFBP 6623</strain>
    </source>
</reference>
<dbReference type="Gene3D" id="2.30.30.40">
    <property type="entry name" value="SH3 Domains"/>
    <property type="match status" value="1"/>
</dbReference>
<accession>A0A1S7R0V1</accession>
<dbReference type="Pfam" id="PF08239">
    <property type="entry name" value="SH3_3"/>
    <property type="match status" value="1"/>
</dbReference>
<gene>
    <name evidence="4" type="ORF">AGR3A_Lc120008</name>
</gene>
<proteinExistence type="predicted"/>
<feature type="region of interest" description="Disordered" evidence="1">
    <location>
        <begin position="135"/>
        <end position="215"/>
    </location>
</feature>
<protein>
    <recommendedName>
        <fullName evidence="3">SH3b domain-containing protein</fullName>
    </recommendedName>
</protein>
<evidence type="ECO:0000259" key="3">
    <source>
        <dbReference type="PROSITE" id="PS51781"/>
    </source>
</evidence>
<dbReference type="InterPro" id="IPR003646">
    <property type="entry name" value="SH3-like_bac-type"/>
</dbReference>
<dbReference type="STRING" id="1183432.AGR3A_Lc120008"/>
<feature type="compositionally biased region" description="Basic and acidic residues" evidence="1">
    <location>
        <begin position="148"/>
        <end position="179"/>
    </location>
</feature>
<organism evidence="4 5">
    <name type="scientific">Agrobacterium tomkonis CFBP 6623</name>
    <dbReference type="NCBI Taxonomy" id="1183432"/>
    <lineage>
        <taxon>Bacteria</taxon>
        <taxon>Pseudomonadati</taxon>
        <taxon>Pseudomonadota</taxon>
        <taxon>Alphaproteobacteria</taxon>
        <taxon>Hyphomicrobiales</taxon>
        <taxon>Rhizobiaceae</taxon>
        <taxon>Rhizobium/Agrobacterium group</taxon>
        <taxon>Agrobacterium</taxon>
        <taxon>Agrobacterium tumefaciens complex</taxon>
    </lineage>
</organism>
<keyword evidence="5" id="KW-1185">Reference proteome</keyword>
<evidence type="ECO:0000313" key="4">
    <source>
        <dbReference type="EMBL" id="CUX45159.1"/>
    </source>
</evidence>
<dbReference type="EMBL" id="FBWK01000048">
    <property type="protein sequence ID" value="CUX45159.1"/>
    <property type="molecule type" value="Genomic_DNA"/>
</dbReference>
<evidence type="ECO:0000256" key="2">
    <source>
        <dbReference type="SAM" id="SignalP"/>
    </source>
</evidence>
<sequence length="292" mass="33014">MKRKLFGAIALVAMLAAPALAEAATRGFATANVNMRSGPSTAYPAVVVIPNGAPLTVHGCLSDTPWCDVSFVAGRGWVAGRYIETTYRQNRVYVEPRYYRDLGVPIITFEAGRYWDRYYRDRDFYRERDRWRRPSGGYWNAAPPPPRADWDRPRPRDEWRDGRRDDWRDGRRDESRDPRQGGGPNDGRWERRYGDWNQGDRNQGDRNQGDRPRRRTIAPALKTKTATATVTVNQMRVGAGSLRNVASGMIHAARPLRKISGAAAGSAIQAATHAKQTKPGEISSGFFIWCFR</sequence>
<feature type="compositionally biased region" description="Basic and acidic residues" evidence="1">
    <location>
        <begin position="202"/>
        <end position="211"/>
    </location>
</feature>
<evidence type="ECO:0000313" key="5">
    <source>
        <dbReference type="Proteomes" id="UP000191988"/>
    </source>
</evidence>
<keyword evidence="2" id="KW-0732">Signal</keyword>
<evidence type="ECO:0000256" key="1">
    <source>
        <dbReference type="SAM" id="MobiDB-lite"/>
    </source>
</evidence>
<feature type="chain" id="PRO_5013137111" description="SH3b domain-containing protein" evidence="2">
    <location>
        <begin position="24"/>
        <end position="292"/>
    </location>
</feature>
<name>A0A1S7R0V1_9HYPH</name>
<feature type="signal peptide" evidence="2">
    <location>
        <begin position="1"/>
        <end position="23"/>
    </location>
</feature>
<dbReference type="Proteomes" id="UP000191988">
    <property type="component" value="Unassembled WGS sequence"/>
</dbReference>
<dbReference type="PROSITE" id="PS51781">
    <property type="entry name" value="SH3B"/>
    <property type="match status" value="1"/>
</dbReference>
<dbReference type="AlphaFoldDB" id="A0A1S7R0V1"/>